<keyword evidence="2" id="KW-1185">Reference proteome</keyword>
<organism evidence="1 2">
    <name type="scientific">Desulforamulus reducens (strain ATCC BAA-1160 / DSM 100696 / MI-1)</name>
    <name type="common">Desulfotomaculum reducens</name>
    <dbReference type="NCBI Taxonomy" id="349161"/>
    <lineage>
        <taxon>Bacteria</taxon>
        <taxon>Bacillati</taxon>
        <taxon>Bacillota</taxon>
        <taxon>Clostridia</taxon>
        <taxon>Eubacteriales</taxon>
        <taxon>Peptococcaceae</taxon>
        <taxon>Desulforamulus</taxon>
    </lineage>
</organism>
<dbReference type="Proteomes" id="UP000001556">
    <property type="component" value="Chromosome"/>
</dbReference>
<dbReference type="AlphaFoldDB" id="A4J7Y4"/>
<name>A4J7Y4_DESRM</name>
<dbReference type="HOGENOM" id="CLU_077662_2_0_9"/>
<proteinExistence type="predicted"/>
<protein>
    <recommendedName>
        <fullName evidence="3">Adenosylcobinamide amidohydrolase</fullName>
    </recommendedName>
</protein>
<dbReference type="RefSeq" id="WP_011878984.1">
    <property type="nucleotide sequence ID" value="NC_009253.1"/>
</dbReference>
<dbReference type="KEGG" id="drm:Dred_2681"/>
<reference evidence="1 2" key="1">
    <citation type="submission" date="2007-03" db="EMBL/GenBank/DDBJ databases">
        <title>Complete sequence of Desulfotomaculum reducens MI-1.</title>
        <authorList>
            <consortium name="US DOE Joint Genome Institute"/>
            <person name="Copeland A."/>
            <person name="Lucas S."/>
            <person name="Lapidus A."/>
            <person name="Barry K."/>
            <person name="Detter J.C."/>
            <person name="Glavina del Rio T."/>
            <person name="Hammon N."/>
            <person name="Israni S."/>
            <person name="Dalin E."/>
            <person name="Tice H."/>
            <person name="Pitluck S."/>
            <person name="Sims D."/>
            <person name="Brettin T."/>
            <person name="Bruce D."/>
            <person name="Han C."/>
            <person name="Tapia R."/>
            <person name="Schmutz J."/>
            <person name="Larimer F."/>
            <person name="Land M."/>
            <person name="Hauser L."/>
            <person name="Kyrpides N."/>
            <person name="Kim E."/>
            <person name="Tebo B.M."/>
            <person name="Richardson P."/>
        </authorList>
    </citation>
    <scope>NUCLEOTIDE SEQUENCE [LARGE SCALE GENOMIC DNA]</scope>
    <source>
        <strain evidence="1 2">MI-1</strain>
    </source>
</reference>
<evidence type="ECO:0008006" key="3">
    <source>
        <dbReference type="Google" id="ProtNLM"/>
    </source>
</evidence>
<gene>
    <name evidence="1" type="ordered locus">Dred_2681</name>
</gene>
<dbReference type="Pfam" id="PF01955">
    <property type="entry name" value="CbiZ"/>
    <property type="match status" value="1"/>
</dbReference>
<evidence type="ECO:0000313" key="2">
    <source>
        <dbReference type="Proteomes" id="UP000001556"/>
    </source>
</evidence>
<dbReference type="InterPro" id="IPR052209">
    <property type="entry name" value="CbiZ"/>
</dbReference>
<sequence length="239" mass="24862">MNMFSPKPDTPIHLLSGLRGRVTSKCILVEANEPWLSIGSGVLGGGIGTKLLFLNRQVSKNYDACNPNQEMTKWLEATLPFCQIDACSALMTAAWVSHGVWAQLACGTQEAVVITTAGLSNACAAGLTVCFSQTKPCPGTINIMAFLSHSLTPGGLVNAVQTITEAKTRTLGEMGVRCLQSGFPATGTGTDAVIVAGNPKGPLADYAGPTTVTGCLLANGVQRTLTGAIQKYCQAISDN</sequence>
<dbReference type="eggNOG" id="COG1865">
    <property type="taxonomic scope" value="Bacteria"/>
</dbReference>
<accession>A4J7Y4</accession>
<dbReference type="EMBL" id="CP000612">
    <property type="protein sequence ID" value="ABO51187.1"/>
    <property type="molecule type" value="Genomic_DNA"/>
</dbReference>
<dbReference type="PANTHER" id="PTHR35336:SF5">
    <property type="entry name" value="ADENOSYLCOBINAMIDE AMIDOHYDROLASE"/>
    <property type="match status" value="1"/>
</dbReference>
<dbReference type="PANTHER" id="PTHR35336">
    <property type="entry name" value="ADENOSYLCOBINAMIDE AMIDOHYDROLASE"/>
    <property type="match status" value="1"/>
</dbReference>
<dbReference type="STRING" id="349161.Dred_2681"/>
<evidence type="ECO:0000313" key="1">
    <source>
        <dbReference type="EMBL" id="ABO51187.1"/>
    </source>
</evidence>
<dbReference type="InterPro" id="IPR002808">
    <property type="entry name" value="AdoCbi_amidolase"/>
</dbReference>